<dbReference type="InParanoid" id="A0A7X0JWM4"/>
<name>A0A7X0JWM4_9GAMM</name>
<sequence length="39" mass="4629">MKRMGRKLKLLITHHRVITQGRLGGRLKQEGLNNQGRWF</sequence>
<comment type="caution">
    <text evidence="1">The sequence shown here is derived from an EMBL/GenBank/DDBJ whole genome shotgun (WGS) entry which is preliminary data.</text>
</comment>
<dbReference type="AlphaFoldDB" id="A0A7X0JWM4"/>
<dbReference type="Proteomes" id="UP000528457">
    <property type="component" value="Unassembled WGS sequence"/>
</dbReference>
<keyword evidence="2" id="KW-1185">Reference proteome</keyword>
<accession>A0A7X0JWM4</accession>
<gene>
    <name evidence="1" type="ORF">HNR48_003061</name>
</gene>
<dbReference type="EMBL" id="JACHHT010000002">
    <property type="protein sequence ID" value="MBB6522776.1"/>
    <property type="molecule type" value="Genomic_DNA"/>
</dbReference>
<reference evidence="1 2" key="1">
    <citation type="submission" date="2020-08" db="EMBL/GenBank/DDBJ databases">
        <title>Genomic Encyclopedia of Type Strains, Phase IV (KMG-IV): sequencing the most valuable type-strain genomes for metagenomic binning, comparative biology and taxonomic classification.</title>
        <authorList>
            <person name="Goeker M."/>
        </authorList>
    </citation>
    <scope>NUCLEOTIDE SEQUENCE [LARGE SCALE GENOMIC DNA]</scope>
    <source>
        <strain evidence="1 2">DSM 22368</strain>
    </source>
</reference>
<evidence type="ECO:0000313" key="2">
    <source>
        <dbReference type="Proteomes" id="UP000528457"/>
    </source>
</evidence>
<protein>
    <submittedName>
        <fullName evidence="1">Uncharacterized protein</fullName>
    </submittedName>
</protein>
<organism evidence="1 2">
    <name type="scientific">Pseudoteredinibacter isoporae</name>
    <dbReference type="NCBI Taxonomy" id="570281"/>
    <lineage>
        <taxon>Bacteria</taxon>
        <taxon>Pseudomonadati</taxon>
        <taxon>Pseudomonadota</taxon>
        <taxon>Gammaproteobacteria</taxon>
        <taxon>Cellvibrionales</taxon>
        <taxon>Cellvibrionaceae</taxon>
        <taxon>Pseudoteredinibacter</taxon>
    </lineage>
</organism>
<evidence type="ECO:0000313" key="1">
    <source>
        <dbReference type="EMBL" id="MBB6522776.1"/>
    </source>
</evidence>
<proteinExistence type="predicted"/>